<organism evidence="15 16">
    <name type="scientific">Roseibacillus ishigakijimensis</name>
    <dbReference type="NCBI Taxonomy" id="454146"/>
    <lineage>
        <taxon>Bacteria</taxon>
        <taxon>Pseudomonadati</taxon>
        <taxon>Verrucomicrobiota</taxon>
        <taxon>Verrucomicrobiia</taxon>
        <taxon>Verrucomicrobiales</taxon>
        <taxon>Verrucomicrobiaceae</taxon>
        <taxon>Roseibacillus</taxon>
    </lineage>
</organism>
<evidence type="ECO:0000256" key="6">
    <source>
        <dbReference type="ARBA" id="ARBA00023077"/>
    </source>
</evidence>
<keyword evidence="8 15" id="KW-0675">Receptor</keyword>
<name>A0A934RPL0_9BACT</name>
<evidence type="ECO:0000313" key="16">
    <source>
        <dbReference type="Proteomes" id="UP000604083"/>
    </source>
</evidence>
<dbReference type="InterPro" id="IPR039426">
    <property type="entry name" value="TonB-dep_rcpt-like"/>
</dbReference>
<dbReference type="RefSeq" id="WP_200390934.1">
    <property type="nucleotide sequence ID" value="NZ_JAENIO010000009.1"/>
</dbReference>
<dbReference type="PANTHER" id="PTHR30069">
    <property type="entry name" value="TONB-DEPENDENT OUTER MEMBRANE RECEPTOR"/>
    <property type="match status" value="1"/>
</dbReference>
<accession>A0A934RPL0</accession>
<proteinExistence type="inferred from homology"/>
<dbReference type="Gene3D" id="2.170.130.10">
    <property type="entry name" value="TonB-dependent receptor, plug domain"/>
    <property type="match status" value="1"/>
</dbReference>
<comment type="subcellular location">
    <subcellularLocation>
        <location evidence="1 10">Cell outer membrane</location>
        <topology evidence="1 10">Multi-pass membrane protein</topology>
    </subcellularLocation>
</comment>
<feature type="domain" description="TonB-dependent receptor plug" evidence="14">
    <location>
        <begin position="55"/>
        <end position="167"/>
    </location>
</feature>
<keyword evidence="3 10" id="KW-1134">Transmembrane beta strand</keyword>
<dbReference type="Gene3D" id="2.40.170.20">
    <property type="entry name" value="TonB-dependent receptor, beta-barrel domain"/>
    <property type="match status" value="1"/>
</dbReference>
<evidence type="ECO:0000256" key="1">
    <source>
        <dbReference type="ARBA" id="ARBA00004571"/>
    </source>
</evidence>
<dbReference type="InterPro" id="IPR037066">
    <property type="entry name" value="Plug_dom_sf"/>
</dbReference>
<feature type="chain" id="PRO_5036790920" evidence="12">
    <location>
        <begin position="22"/>
        <end position="675"/>
    </location>
</feature>
<evidence type="ECO:0000256" key="9">
    <source>
        <dbReference type="ARBA" id="ARBA00023237"/>
    </source>
</evidence>
<evidence type="ECO:0000259" key="14">
    <source>
        <dbReference type="Pfam" id="PF07715"/>
    </source>
</evidence>
<dbReference type="SUPFAM" id="SSF56935">
    <property type="entry name" value="Porins"/>
    <property type="match status" value="1"/>
</dbReference>
<dbReference type="PROSITE" id="PS52016">
    <property type="entry name" value="TONB_DEPENDENT_REC_3"/>
    <property type="match status" value="1"/>
</dbReference>
<evidence type="ECO:0000256" key="2">
    <source>
        <dbReference type="ARBA" id="ARBA00022448"/>
    </source>
</evidence>
<keyword evidence="6 11" id="KW-0798">TonB box</keyword>
<evidence type="ECO:0000256" key="3">
    <source>
        <dbReference type="ARBA" id="ARBA00022452"/>
    </source>
</evidence>
<dbReference type="InterPro" id="IPR012910">
    <property type="entry name" value="Plug_dom"/>
</dbReference>
<evidence type="ECO:0000256" key="12">
    <source>
        <dbReference type="SAM" id="SignalP"/>
    </source>
</evidence>
<comment type="similarity">
    <text evidence="10 11">Belongs to the TonB-dependent receptor family.</text>
</comment>
<keyword evidence="16" id="KW-1185">Reference proteome</keyword>
<keyword evidence="7 10" id="KW-0472">Membrane</keyword>
<dbReference type="GO" id="GO:0015344">
    <property type="term" value="F:siderophore uptake transmembrane transporter activity"/>
    <property type="evidence" value="ECO:0007669"/>
    <property type="project" value="TreeGrafter"/>
</dbReference>
<dbReference type="GO" id="GO:0009279">
    <property type="term" value="C:cell outer membrane"/>
    <property type="evidence" value="ECO:0007669"/>
    <property type="project" value="UniProtKB-SubCell"/>
</dbReference>
<dbReference type="InterPro" id="IPR000531">
    <property type="entry name" value="Beta-barrel_TonB"/>
</dbReference>
<keyword evidence="9 10" id="KW-0998">Cell outer membrane</keyword>
<evidence type="ECO:0000256" key="10">
    <source>
        <dbReference type="PROSITE-ProRule" id="PRU01360"/>
    </source>
</evidence>
<keyword evidence="5 12" id="KW-0732">Signal</keyword>
<dbReference type="CDD" id="cd01347">
    <property type="entry name" value="ligand_gated_channel"/>
    <property type="match status" value="1"/>
</dbReference>
<evidence type="ECO:0000256" key="7">
    <source>
        <dbReference type="ARBA" id="ARBA00023136"/>
    </source>
</evidence>
<dbReference type="GO" id="GO:0044718">
    <property type="term" value="P:siderophore transmembrane transport"/>
    <property type="evidence" value="ECO:0007669"/>
    <property type="project" value="TreeGrafter"/>
</dbReference>
<reference evidence="15" key="1">
    <citation type="submission" date="2021-01" db="EMBL/GenBank/DDBJ databases">
        <title>Modified the classification status of verrucomicrobia.</title>
        <authorList>
            <person name="Feng X."/>
        </authorList>
    </citation>
    <scope>NUCLEOTIDE SEQUENCE</scope>
    <source>
        <strain evidence="15">KCTC 12986</strain>
    </source>
</reference>
<evidence type="ECO:0000256" key="5">
    <source>
        <dbReference type="ARBA" id="ARBA00022729"/>
    </source>
</evidence>
<dbReference type="Pfam" id="PF07715">
    <property type="entry name" value="Plug"/>
    <property type="match status" value="1"/>
</dbReference>
<feature type="domain" description="TonB-dependent receptor-like beta-barrel" evidence="13">
    <location>
        <begin position="238"/>
        <end position="636"/>
    </location>
</feature>
<keyword evidence="4 10" id="KW-0812">Transmembrane</keyword>
<feature type="signal peptide" evidence="12">
    <location>
        <begin position="1"/>
        <end position="21"/>
    </location>
</feature>
<protein>
    <submittedName>
        <fullName evidence="15">TonB-dependent receptor</fullName>
    </submittedName>
</protein>
<comment type="caution">
    <text evidence="15">The sequence shown here is derived from an EMBL/GenBank/DDBJ whole genome shotgun (WGS) entry which is preliminary data.</text>
</comment>
<dbReference type="PANTHER" id="PTHR30069:SF29">
    <property type="entry name" value="HEMOGLOBIN AND HEMOGLOBIN-HAPTOGLOBIN-BINDING PROTEIN 1-RELATED"/>
    <property type="match status" value="1"/>
</dbReference>
<dbReference type="AlphaFoldDB" id="A0A934RPL0"/>
<evidence type="ECO:0000259" key="13">
    <source>
        <dbReference type="Pfam" id="PF00593"/>
    </source>
</evidence>
<dbReference type="InterPro" id="IPR036942">
    <property type="entry name" value="Beta-barrel_TonB_sf"/>
</dbReference>
<evidence type="ECO:0000313" key="15">
    <source>
        <dbReference type="EMBL" id="MBK1833502.1"/>
    </source>
</evidence>
<sequence>MRVLSSCTCLLSLGFPASLSAQTAELPVTELEATAVTAEMRAPHGDKVLLSPDALDGPSSVSEVTHEDLARQPIVSYPDLFRQVTGVTVNDFGQGGVGSGIALRGFPSGDHGKDVAVFVDGIPLNEPGGSPSGYTDLNLLMPELIERFEVIRGPASVRSGNFALGGTIRIETFARPDCGLALSGGSYGDARAQGTMGFSAGRVDLSLSASAETSNGYRDNSDLEAFNFLGSAAFDLFGGSGILRLQAYQNDFGAPGYLNRDLIESGAFSEKEAVDDTDGGDKDFVSVGFNFRRDEEGAGRTQATLYALRNETTRWANFGIEPGTGNQGQRDVETTVLGGRLERYWDWSPVGFLLGADHRSDFGSLQNFTTVRRQITGETRHLDYEQHNPALYSQLDYQPFAWLKLTAGGRYDHLFFEFEDRLAGTSARDSDDGTFSPKIGLAITPAPGLTFFANYSEGFRAPAVAEELPVNPNLGLSEQQSYEVGLTYNDERWEILLNGYHSELENEIQAAPSGFALQNLGKSRRIGADLEARYQAYDDGAYRLALLGSLSYVDAELLGDDGGSIPQVPEFRAGAGFELEYRPLDGDSIIGLRTDYAWIGETDLNASGSRTADSYSRLSAKLSYRKEAWNNFSAYLSAIAYPDDRLAESAFDFGDVVAVSAQAPVIINTGVSLTF</sequence>
<keyword evidence="2 10" id="KW-0813">Transport</keyword>
<evidence type="ECO:0000256" key="8">
    <source>
        <dbReference type="ARBA" id="ARBA00023170"/>
    </source>
</evidence>
<gene>
    <name evidence="15" type="ORF">JIN78_05445</name>
</gene>
<dbReference type="EMBL" id="JAENIO010000009">
    <property type="protein sequence ID" value="MBK1833502.1"/>
    <property type="molecule type" value="Genomic_DNA"/>
</dbReference>
<dbReference type="Proteomes" id="UP000604083">
    <property type="component" value="Unassembled WGS sequence"/>
</dbReference>
<evidence type="ECO:0000256" key="11">
    <source>
        <dbReference type="RuleBase" id="RU003357"/>
    </source>
</evidence>
<evidence type="ECO:0000256" key="4">
    <source>
        <dbReference type="ARBA" id="ARBA00022692"/>
    </source>
</evidence>
<dbReference type="Pfam" id="PF00593">
    <property type="entry name" value="TonB_dep_Rec_b-barrel"/>
    <property type="match status" value="1"/>
</dbReference>